<evidence type="ECO:0000313" key="2">
    <source>
        <dbReference type="Proteomes" id="UP000293547"/>
    </source>
</evidence>
<organism evidence="1 2">
    <name type="scientific">Alternaria gaisen</name>
    <dbReference type="NCBI Taxonomy" id="167740"/>
    <lineage>
        <taxon>Eukaryota</taxon>
        <taxon>Fungi</taxon>
        <taxon>Dikarya</taxon>
        <taxon>Ascomycota</taxon>
        <taxon>Pezizomycotina</taxon>
        <taxon>Dothideomycetes</taxon>
        <taxon>Pleosporomycetidae</taxon>
        <taxon>Pleosporales</taxon>
        <taxon>Pleosporineae</taxon>
        <taxon>Pleosporaceae</taxon>
        <taxon>Alternaria</taxon>
        <taxon>Alternaria sect. Alternaria</taxon>
    </lineage>
</organism>
<dbReference type="EMBL" id="PDWZ02000012">
    <property type="protein sequence ID" value="KAB2100776.1"/>
    <property type="molecule type" value="Genomic_DNA"/>
</dbReference>
<keyword evidence="2" id="KW-1185">Reference proteome</keyword>
<accession>A0ACB6F8K0</accession>
<sequence>MTSILFEAAIQQPDNDASNSQLHQLVSARDFSGSNLPTVAESYLEAFCNTDLSVVRRRWIGIALAGMLEKPKVAAHIKGSTQLCHNLGAVILSSTEQEQTKVITGIIIRQALEQGIEYGSFWSSEKVRHSAPSFPLKVDAKWMHDFQTFLDALSDLALTGPTSEPSIVYLVSLFASDELRWRESSSVFPIALLEAGLLTIIAPGEYLKECQFVEIPIEHILSIQSEPSALHNSQEQHTEHEPWDLIMTIKSSPWSYRLNSAQRIATEMSLTFIHSGDALEWKSRIESHKKVHMHQSETPHNMPIDASSPSVRSSNTRRSLQNGPQLHRTDRIATKKSNMNSSVLASVRPRTQTPQSDPQALHELQPQHQSTALRRTTRSKGKLPRISQAAKEKIFKKLNAESDAQPEDLDVALENAHDDASGTSIIMSSPRKRLQGTKAVPGKKTVKSKSKACIPHTKHIADDNEDFVPTQPRTKKKTSTKRKAAPDTTAENEPWKKPHNDVKLSTTDLKEQDQTHPLARPLRPPSSVISSQHTSIGGLIGAQRPADLSDLPFKKPTIPTRAAQTPSTPTKPNRTPIKAVSRPKTPMDARRRFDDDTLWYMPSSPPVTDDAEDNNEWLDVSVETSILSSNSKPTPASPNAESTAISGHADCNDVASEKKTGDWQTAKSDPFSRRSVGKMATSFLRRLTGEESMEADIGPDMSISNHTPVTVAGTSKLPEDPSLSTMVFKEDETTPAWMAGQQSTRASQNSIEETQQATEYLQHTIEGTQQLVDDMPIEEVPDEDDVNLEDVTFFGDGEGYQQVVNDFNTSPVKFRSSPPRPGSSSSHSSRSAAPEPLTDPPVPSSEADEIQWEASLQSHQRNLNEVLIRTSKRVMRHIVNNETSVTDIAEMYAKDGDHLLNTLIQRHDTDHTQVFEEMENTKTNLRGELERAAKQMAKDRKRFSTFA</sequence>
<name>A0ACB6F8K0_9PLEO</name>
<proteinExistence type="predicted"/>
<reference evidence="1 2" key="1">
    <citation type="journal article" date="2019" name="bioRxiv">
        <title>Genomics, evolutionary history and diagnostics of the Alternaria alternata species group including apple and Asian pear pathotypes.</title>
        <authorList>
            <person name="Armitage A.D."/>
            <person name="Cockerton H.M."/>
            <person name="Sreenivasaprasad S."/>
            <person name="Woodhall J.W."/>
            <person name="Lane C.R."/>
            <person name="Harrison R.J."/>
            <person name="Clarkson J.P."/>
        </authorList>
    </citation>
    <scope>NUCLEOTIDE SEQUENCE [LARGE SCALE GENOMIC DNA]</scope>
    <source>
        <strain evidence="1 2">FERA 650</strain>
    </source>
</reference>
<gene>
    <name evidence="1" type="ORF">AG0111_0g10989</name>
</gene>
<protein>
    <submittedName>
        <fullName evidence="1">Uncharacterized protein</fullName>
    </submittedName>
</protein>
<evidence type="ECO:0000313" key="1">
    <source>
        <dbReference type="EMBL" id="KAB2100776.1"/>
    </source>
</evidence>
<comment type="caution">
    <text evidence="1">The sequence shown here is derived from an EMBL/GenBank/DDBJ whole genome shotgun (WGS) entry which is preliminary data.</text>
</comment>
<dbReference type="Proteomes" id="UP000293547">
    <property type="component" value="Unassembled WGS sequence"/>
</dbReference>